<dbReference type="GO" id="GO:0005829">
    <property type="term" value="C:cytosol"/>
    <property type="evidence" value="ECO:0007669"/>
    <property type="project" value="TreeGrafter"/>
</dbReference>
<dbReference type="KEGG" id="rdi:CMV14_19980"/>
<dbReference type="InterPro" id="IPR001041">
    <property type="entry name" value="2Fe-2S_ferredoxin-type"/>
</dbReference>
<comment type="caution">
    <text evidence="8">The sequence shown here is derived from an EMBL/GenBank/DDBJ whole genome shotgun (WGS) entry which is preliminary data.</text>
</comment>
<feature type="domain" description="2Fe-2S ferredoxin-type" evidence="7">
    <location>
        <begin position="2"/>
        <end position="106"/>
    </location>
</feature>
<dbReference type="OrthoDB" id="9799640at2"/>
<dbReference type="InterPro" id="IPR012675">
    <property type="entry name" value="Beta-grasp_dom_sf"/>
</dbReference>
<dbReference type="PRINTS" id="PR00355">
    <property type="entry name" value="ADRENODOXIN"/>
</dbReference>
<evidence type="ECO:0000256" key="3">
    <source>
        <dbReference type="ARBA" id="ARBA00022723"/>
    </source>
</evidence>
<evidence type="ECO:0000313" key="9">
    <source>
        <dbReference type="Proteomes" id="UP000218934"/>
    </source>
</evidence>
<evidence type="ECO:0000256" key="4">
    <source>
        <dbReference type="ARBA" id="ARBA00023004"/>
    </source>
</evidence>
<dbReference type="PROSITE" id="PS51085">
    <property type="entry name" value="2FE2S_FER_2"/>
    <property type="match status" value="1"/>
</dbReference>
<dbReference type="Gene3D" id="3.10.20.30">
    <property type="match status" value="1"/>
</dbReference>
<gene>
    <name evidence="8" type="ORF">COO09_20465</name>
</gene>
<keyword evidence="9" id="KW-1185">Reference proteome</keyword>
<organism evidence="8 9">
    <name type="scientific">Rhizorhabdus dicambivorans</name>
    <dbReference type="NCBI Taxonomy" id="1850238"/>
    <lineage>
        <taxon>Bacteria</taxon>
        <taxon>Pseudomonadati</taxon>
        <taxon>Pseudomonadota</taxon>
        <taxon>Alphaproteobacteria</taxon>
        <taxon>Sphingomonadales</taxon>
        <taxon>Sphingomonadaceae</taxon>
        <taxon>Rhizorhabdus</taxon>
    </lineage>
</organism>
<dbReference type="RefSeq" id="WP_066966220.1">
    <property type="nucleotide sequence ID" value="NZ_CP023449.1"/>
</dbReference>
<dbReference type="EMBL" id="NWUF01000029">
    <property type="protein sequence ID" value="PCE40357.1"/>
    <property type="molecule type" value="Genomic_DNA"/>
</dbReference>
<evidence type="ECO:0000256" key="6">
    <source>
        <dbReference type="ARBA" id="ARBA00034078"/>
    </source>
</evidence>
<protein>
    <submittedName>
        <fullName evidence="8">Ferredoxin</fullName>
    </submittedName>
</protein>
<dbReference type="CDD" id="cd00207">
    <property type="entry name" value="fer2"/>
    <property type="match status" value="1"/>
</dbReference>
<dbReference type="GO" id="GO:0009055">
    <property type="term" value="F:electron transfer activity"/>
    <property type="evidence" value="ECO:0007669"/>
    <property type="project" value="TreeGrafter"/>
</dbReference>
<comment type="similarity">
    <text evidence="1">Belongs to the adrenodoxin/putidaredoxin family.</text>
</comment>
<name>A0A2A4FQA4_9SPHN</name>
<keyword evidence="2" id="KW-0001">2Fe-2S</keyword>
<keyword evidence="4" id="KW-0408">Iron</keyword>
<dbReference type="Proteomes" id="UP000218934">
    <property type="component" value="Unassembled WGS sequence"/>
</dbReference>
<dbReference type="GO" id="GO:0051537">
    <property type="term" value="F:2 iron, 2 sulfur cluster binding"/>
    <property type="evidence" value="ECO:0007669"/>
    <property type="project" value="UniProtKB-KW"/>
</dbReference>
<dbReference type="PANTHER" id="PTHR23426">
    <property type="entry name" value="FERREDOXIN/ADRENODOXIN"/>
    <property type="match status" value="1"/>
</dbReference>
<evidence type="ECO:0000256" key="1">
    <source>
        <dbReference type="ARBA" id="ARBA00010914"/>
    </source>
</evidence>
<dbReference type="PANTHER" id="PTHR23426:SF65">
    <property type="entry name" value="FERREDOXIN-2, MITOCHONDRIAL"/>
    <property type="match status" value="1"/>
</dbReference>
<evidence type="ECO:0000256" key="5">
    <source>
        <dbReference type="ARBA" id="ARBA00023014"/>
    </source>
</evidence>
<keyword evidence="5" id="KW-0411">Iron-sulfur</keyword>
<dbReference type="InterPro" id="IPR036010">
    <property type="entry name" value="2Fe-2S_ferredoxin-like_sf"/>
</dbReference>
<reference evidence="8 9" key="1">
    <citation type="submission" date="2017-09" db="EMBL/GenBank/DDBJ databases">
        <title>The Catabolism of 3,6-Dichlorosalicylic acid is Initiated by the Cytochrome P450 Monooxygenase DsmABC in Rhizorhabdus dicambivorans Ndbn-20.</title>
        <authorList>
            <person name="Na L."/>
        </authorList>
    </citation>
    <scope>NUCLEOTIDE SEQUENCE [LARGE SCALE GENOMIC DNA]</scope>
    <source>
        <strain evidence="8 9">Ndbn-20m</strain>
    </source>
</reference>
<comment type="cofactor">
    <cofactor evidence="6">
        <name>[2Fe-2S] cluster</name>
        <dbReference type="ChEBI" id="CHEBI:190135"/>
    </cofactor>
</comment>
<evidence type="ECO:0000313" key="8">
    <source>
        <dbReference type="EMBL" id="PCE40357.1"/>
    </source>
</evidence>
<keyword evidence="3" id="KW-0479">Metal-binding</keyword>
<proteinExistence type="inferred from homology"/>
<evidence type="ECO:0000259" key="7">
    <source>
        <dbReference type="PROSITE" id="PS51085"/>
    </source>
</evidence>
<evidence type="ECO:0000256" key="2">
    <source>
        <dbReference type="ARBA" id="ARBA00022714"/>
    </source>
</evidence>
<dbReference type="Pfam" id="PF00111">
    <property type="entry name" value="Fer2"/>
    <property type="match status" value="1"/>
</dbReference>
<sequence>MPKVIFQHSDGARTEVEGSIGDTLMHAATGHGVPEIEAECGGFCNCATCHVYIDAQWSTKLPPMSQHEDELLDGTVAERLPTSRLSCQIELTEELDGIIVTTPNRQT</sequence>
<dbReference type="InterPro" id="IPR001055">
    <property type="entry name" value="Adrenodoxin-like"/>
</dbReference>
<dbReference type="GO" id="GO:0046872">
    <property type="term" value="F:metal ion binding"/>
    <property type="evidence" value="ECO:0007669"/>
    <property type="project" value="UniProtKB-KW"/>
</dbReference>
<accession>A0A2A4FQA4</accession>
<dbReference type="SUPFAM" id="SSF54292">
    <property type="entry name" value="2Fe-2S ferredoxin-like"/>
    <property type="match status" value="1"/>
</dbReference>
<dbReference type="GO" id="GO:0140647">
    <property type="term" value="P:P450-containing electron transport chain"/>
    <property type="evidence" value="ECO:0007669"/>
    <property type="project" value="InterPro"/>
</dbReference>
<dbReference type="AlphaFoldDB" id="A0A2A4FQA4"/>